<dbReference type="Proteomes" id="UP001244341">
    <property type="component" value="Chromosome 10b"/>
</dbReference>
<sequence>MSLTLQAQSVAVPAAAGRPATSSISCSLTKQELAKYPDSLLSSIASDCSASSSSDGINIDLKDVPGWPSELVKPTEAAAVITTTYRMGHFPLEWLQQQLTAPGSSDSAMYNRLNQLLDFLNLPGTVLDWLPLKAITLRHARAMQFHITAAAMMAVEDMMSFPLLTGNSSSRTASLTRQELQKYPESLLASIASSCRGSSAVKIDLWEVSGWPCRLIMPDEATAVIPAMYRTGHFPLEWLQQQLAAPYISDSAIYDKLEQLLDFLNLPGTVLDWLPLADITLQHVKPLQFYRSAAAKLAVDDMLSFTPMFTTSSSSAQSFAAFLITTAADDAPLMVRALKIGNPRELADKVSSLMVSSKAVPKGSARTLHNVGKVTGSYIAEAKAVGARRGSATGGEATAAAAAVGANDRGWVVKPLAGEYGADYTTVRSAVTTTHPVFGVPLQGAALEAASRLGLSVGTASVCCDESTSHDKTDIWVFSW</sequence>
<evidence type="ECO:0000313" key="1">
    <source>
        <dbReference type="EMBL" id="WIA19468.1"/>
    </source>
</evidence>
<keyword evidence="2" id="KW-1185">Reference proteome</keyword>
<evidence type="ECO:0000313" key="2">
    <source>
        <dbReference type="Proteomes" id="UP001244341"/>
    </source>
</evidence>
<protein>
    <submittedName>
        <fullName evidence="1">Uncharacterized protein</fullName>
    </submittedName>
</protein>
<name>A0ABY8UDB5_TETOB</name>
<accession>A0ABY8UDB5</accession>
<gene>
    <name evidence="1" type="ORF">OEZ85_004080</name>
</gene>
<organism evidence="1 2">
    <name type="scientific">Tetradesmus obliquus</name>
    <name type="common">Green alga</name>
    <name type="synonym">Acutodesmus obliquus</name>
    <dbReference type="NCBI Taxonomy" id="3088"/>
    <lineage>
        <taxon>Eukaryota</taxon>
        <taxon>Viridiplantae</taxon>
        <taxon>Chlorophyta</taxon>
        <taxon>core chlorophytes</taxon>
        <taxon>Chlorophyceae</taxon>
        <taxon>CS clade</taxon>
        <taxon>Sphaeropleales</taxon>
        <taxon>Scenedesmaceae</taxon>
        <taxon>Tetradesmus</taxon>
    </lineage>
</organism>
<dbReference type="EMBL" id="CP126217">
    <property type="protein sequence ID" value="WIA19468.1"/>
    <property type="molecule type" value="Genomic_DNA"/>
</dbReference>
<proteinExistence type="predicted"/>
<reference evidence="1 2" key="1">
    <citation type="submission" date="2023-05" db="EMBL/GenBank/DDBJ databases">
        <title>A 100% complete, gapless, phased diploid assembly of the Scenedesmus obliquus UTEX 3031 genome.</title>
        <authorList>
            <person name="Biondi T.C."/>
            <person name="Hanschen E.R."/>
            <person name="Kwon T."/>
            <person name="Eng W."/>
            <person name="Kruse C.P.S."/>
            <person name="Koehler S.I."/>
            <person name="Kunde Y."/>
            <person name="Gleasner C.D."/>
            <person name="You Mak K.T."/>
            <person name="Polle J."/>
            <person name="Hovde B.T."/>
            <person name="Starkenburg S.R."/>
        </authorList>
    </citation>
    <scope>NUCLEOTIDE SEQUENCE [LARGE SCALE GENOMIC DNA]</scope>
    <source>
        <strain evidence="1 2">DOE0152z</strain>
    </source>
</reference>